<dbReference type="SUPFAM" id="SSF53850">
    <property type="entry name" value="Periplasmic binding protein-like II"/>
    <property type="match status" value="1"/>
</dbReference>
<comment type="caution">
    <text evidence="1">The sequence shown here is derived from an EMBL/GenBank/DDBJ whole genome shotgun (WGS) entry which is preliminary data.</text>
</comment>
<keyword evidence="2" id="KW-1185">Reference proteome</keyword>
<sequence>PAVQPSPTPSNEPLGSAENPLLLAVVTEPVDLENESAGGDLGAAAAELAQTLADQSGYSVESMEFSNYADLTRALDRREVHIAWLPPLTYLRAAQLGAARVALLSNNFGVYSYGAQIIANVNTNLETFYDPAAGANTDTDETIFDQLRGLRPCWVSLDSPSGYILPAGAITKTGVQLQPGAVLQSHTAVIRALYVKDICDFGATFAISGDPRTASNVQDLPYLMDQIQVIWRSDPVIPNLNLSYIPEMPQEIAQNLNSALITLAKTPEGQDLLTRANQYDIQGLREADDSEYDALKDAVKELGIDLKTTLGR</sequence>
<evidence type="ECO:0000313" key="1">
    <source>
        <dbReference type="EMBL" id="KPL91847.1"/>
    </source>
</evidence>
<evidence type="ECO:0008006" key="3">
    <source>
        <dbReference type="Google" id="ProtNLM"/>
    </source>
</evidence>
<dbReference type="Proteomes" id="UP000050501">
    <property type="component" value="Unassembled WGS sequence"/>
</dbReference>
<dbReference type="RefSeq" id="WP_075070837.1">
    <property type="nucleotide sequence ID" value="NZ_LGCM01000002.1"/>
</dbReference>
<dbReference type="AlphaFoldDB" id="A0A0P6YHY5"/>
<name>A0A0P6YHY5_9CHLR</name>
<dbReference type="Gene3D" id="3.40.190.10">
    <property type="entry name" value="Periplasmic binding protein-like II"/>
    <property type="match status" value="2"/>
</dbReference>
<feature type="non-terminal residue" evidence="1">
    <location>
        <position position="1"/>
    </location>
</feature>
<protein>
    <recommendedName>
        <fullName evidence="3">Phosphate/phosphite/phosphonate ABC transporter substrate-binding protein</fullName>
    </recommendedName>
</protein>
<accession>A0A0P6YHY5</accession>
<dbReference type="Pfam" id="PF12974">
    <property type="entry name" value="Phosphonate-bd"/>
    <property type="match status" value="1"/>
</dbReference>
<organism evidence="1 2">
    <name type="scientific">Levilinea saccharolytica</name>
    <dbReference type="NCBI Taxonomy" id="229921"/>
    <lineage>
        <taxon>Bacteria</taxon>
        <taxon>Bacillati</taxon>
        <taxon>Chloroflexota</taxon>
        <taxon>Anaerolineae</taxon>
        <taxon>Anaerolineales</taxon>
        <taxon>Anaerolineaceae</taxon>
        <taxon>Levilinea</taxon>
    </lineage>
</organism>
<reference evidence="1 2" key="1">
    <citation type="submission" date="2015-07" db="EMBL/GenBank/DDBJ databases">
        <title>Genome sequence of Levilinea saccharolytica DSM 16555.</title>
        <authorList>
            <person name="Hemp J."/>
            <person name="Ward L.M."/>
            <person name="Pace L.A."/>
            <person name="Fischer W.W."/>
        </authorList>
    </citation>
    <scope>NUCLEOTIDE SEQUENCE [LARGE SCALE GENOMIC DNA]</scope>
    <source>
        <strain evidence="1 2">KIBI-1</strain>
    </source>
</reference>
<dbReference type="EMBL" id="LGCM01000002">
    <property type="protein sequence ID" value="KPL91847.1"/>
    <property type="molecule type" value="Genomic_DNA"/>
</dbReference>
<dbReference type="PANTHER" id="PTHR35841:SF1">
    <property type="entry name" value="PHOSPHONATES-BINDING PERIPLASMIC PROTEIN"/>
    <property type="match status" value="1"/>
</dbReference>
<dbReference type="STRING" id="229921.ADN01_00785"/>
<dbReference type="PANTHER" id="PTHR35841">
    <property type="entry name" value="PHOSPHONATES-BINDING PERIPLASMIC PROTEIN"/>
    <property type="match status" value="1"/>
</dbReference>
<proteinExistence type="predicted"/>
<evidence type="ECO:0000313" key="2">
    <source>
        <dbReference type="Proteomes" id="UP000050501"/>
    </source>
</evidence>
<gene>
    <name evidence="1" type="ORF">ADN01_00785</name>
</gene>